<dbReference type="SUPFAM" id="SSF54427">
    <property type="entry name" value="NTF2-like"/>
    <property type="match status" value="1"/>
</dbReference>
<name>A0A370X1D0_9GAMM</name>
<evidence type="ECO:0000313" key="2">
    <source>
        <dbReference type="EMBL" id="RDS82209.1"/>
    </source>
</evidence>
<reference evidence="2 3" key="1">
    <citation type="submission" date="2018-07" db="EMBL/GenBank/DDBJ databases">
        <title>Dyella monticola sp. nov. and Dyella psychrodurans sp. nov. isolated from monsoon evergreen broad-leaved forest soil of Dinghu Mountain, China.</title>
        <authorList>
            <person name="Gao Z."/>
            <person name="Qiu L."/>
        </authorList>
    </citation>
    <scope>NUCLEOTIDE SEQUENCE [LARGE SCALE GENOMIC DNA]</scope>
    <source>
        <strain evidence="2 3">4G-K06</strain>
    </source>
</reference>
<organism evidence="2 3">
    <name type="scientific">Dyella monticola</name>
    <dbReference type="NCBI Taxonomy" id="1927958"/>
    <lineage>
        <taxon>Bacteria</taxon>
        <taxon>Pseudomonadati</taxon>
        <taxon>Pseudomonadota</taxon>
        <taxon>Gammaproteobacteria</taxon>
        <taxon>Lysobacterales</taxon>
        <taxon>Rhodanobacteraceae</taxon>
        <taxon>Dyella</taxon>
    </lineage>
</organism>
<evidence type="ECO:0000313" key="3">
    <source>
        <dbReference type="Proteomes" id="UP000254258"/>
    </source>
</evidence>
<dbReference type="InterPro" id="IPR046860">
    <property type="entry name" value="SnoaL_5"/>
</dbReference>
<dbReference type="OrthoDB" id="336094at2"/>
<protein>
    <submittedName>
        <fullName evidence="2">Nuclear transport factor 2 family protein</fullName>
    </submittedName>
</protein>
<proteinExistence type="predicted"/>
<keyword evidence="3" id="KW-1185">Reference proteome</keyword>
<dbReference type="Gene3D" id="3.10.450.50">
    <property type="match status" value="1"/>
</dbReference>
<dbReference type="RefSeq" id="WP_115495268.1">
    <property type="nucleotide sequence ID" value="NZ_QRBE01000004.1"/>
</dbReference>
<dbReference type="EMBL" id="QRBE01000004">
    <property type="protein sequence ID" value="RDS82209.1"/>
    <property type="molecule type" value="Genomic_DNA"/>
</dbReference>
<accession>A0A370X1D0</accession>
<dbReference type="AlphaFoldDB" id="A0A370X1D0"/>
<feature type="domain" description="SnoaL-like" evidence="1">
    <location>
        <begin position="1"/>
        <end position="120"/>
    </location>
</feature>
<sequence>MSTETVAKRLVALCREGKFEEAQHELYAKDAISIEPQEMASGPMGNAKGLKAILEKGHHFQEAVEQVHMSEVSEPVVANGWFSVAMHLDATMKGRGRTDMHEICVYHVHNDKIVQEQFFYDVH</sequence>
<dbReference type="Pfam" id="PF20409">
    <property type="entry name" value="SnoaL_5"/>
    <property type="match status" value="1"/>
</dbReference>
<evidence type="ECO:0000259" key="1">
    <source>
        <dbReference type="Pfam" id="PF20409"/>
    </source>
</evidence>
<dbReference type="InterPro" id="IPR032710">
    <property type="entry name" value="NTF2-like_dom_sf"/>
</dbReference>
<comment type="caution">
    <text evidence="2">The sequence shown here is derived from an EMBL/GenBank/DDBJ whole genome shotgun (WGS) entry which is preliminary data.</text>
</comment>
<dbReference type="Proteomes" id="UP000254258">
    <property type="component" value="Unassembled WGS sequence"/>
</dbReference>
<gene>
    <name evidence="2" type="ORF">DWU98_09225</name>
</gene>